<dbReference type="PANTHER" id="PTHR32361:SF9">
    <property type="entry name" value="FERRIC REDUCTASE TRANSMEMBRANE COMPONENT 3-RELATED"/>
    <property type="match status" value="1"/>
</dbReference>
<dbReference type="SFLD" id="SFLDG01168">
    <property type="entry name" value="Ferric_reductase_subgroup_(FRE"/>
    <property type="match status" value="1"/>
</dbReference>
<feature type="transmembrane region" description="Helical" evidence="10">
    <location>
        <begin position="239"/>
        <end position="262"/>
    </location>
</feature>
<keyword evidence="6" id="KW-0560">Oxidoreductase</keyword>
<evidence type="ECO:0000256" key="5">
    <source>
        <dbReference type="ARBA" id="ARBA00022989"/>
    </source>
</evidence>
<accession>A0A2V5I3S2</accession>
<dbReference type="STRING" id="1450538.A0A2V5I3S2"/>
<dbReference type="InterPro" id="IPR013130">
    <property type="entry name" value="Fe3_Rdtase_TM_dom"/>
</dbReference>
<keyword evidence="5 10" id="KW-1133">Transmembrane helix</keyword>
<dbReference type="InterPro" id="IPR039261">
    <property type="entry name" value="FNR_nucleotide-bd"/>
</dbReference>
<evidence type="ECO:0000256" key="3">
    <source>
        <dbReference type="ARBA" id="ARBA00022448"/>
    </source>
</evidence>
<dbReference type="GO" id="GO:0005886">
    <property type="term" value="C:plasma membrane"/>
    <property type="evidence" value="ECO:0007669"/>
    <property type="project" value="TreeGrafter"/>
</dbReference>
<dbReference type="EMBL" id="KZ825107">
    <property type="protein sequence ID" value="PYI23140.1"/>
    <property type="molecule type" value="Genomic_DNA"/>
</dbReference>
<feature type="domain" description="FAD-binding FR-type" evidence="12">
    <location>
        <begin position="431"/>
        <end position="612"/>
    </location>
</feature>
<dbReference type="GO" id="GO:0006879">
    <property type="term" value="P:intracellular iron ion homeostasis"/>
    <property type="evidence" value="ECO:0007669"/>
    <property type="project" value="TreeGrafter"/>
</dbReference>
<dbReference type="GO" id="GO:0015677">
    <property type="term" value="P:copper ion import"/>
    <property type="evidence" value="ECO:0007669"/>
    <property type="project" value="TreeGrafter"/>
</dbReference>
<feature type="chain" id="PRO_5016047703" evidence="11">
    <location>
        <begin position="21"/>
        <end position="773"/>
    </location>
</feature>
<evidence type="ECO:0000259" key="12">
    <source>
        <dbReference type="PROSITE" id="PS51384"/>
    </source>
</evidence>
<keyword evidence="11" id="KW-0732">Signal</keyword>
<evidence type="ECO:0000256" key="9">
    <source>
        <dbReference type="ARBA" id="ARBA00023180"/>
    </source>
</evidence>
<reference evidence="13 14" key="1">
    <citation type="submission" date="2018-02" db="EMBL/GenBank/DDBJ databases">
        <title>The genomes of Aspergillus section Nigri reveals drivers in fungal speciation.</title>
        <authorList>
            <consortium name="DOE Joint Genome Institute"/>
            <person name="Vesth T.C."/>
            <person name="Nybo J."/>
            <person name="Theobald S."/>
            <person name="Brandl J."/>
            <person name="Frisvad J.C."/>
            <person name="Nielsen K.F."/>
            <person name="Lyhne E.K."/>
            <person name="Kogle M.E."/>
            <person name="Kuo A."/>
            <person name="Riley R."/>
            <person name="Clum A."/>
            <person name="Nolan M."/>
            <person name="Lipzen A."/>
            <person name="Salamov A."/>
            <person name="Henrissat B."/>
            <person name="Wiebenga A."/>
            <person name="De vries R.P."/>
            <person name="Grigoriev I.V."/>
            <person name="Mortensen U.H."/>
            <person name="Andersen M.R."/>
            <person name="Baker S.E."/>
        </authorList>
    </citation>
    <scope>NUCLEOTIDE SEQUENCE [LARGE SCALE GENOMIC DNA]</scope>
    <source>
        <strain evidence="13 14">CBS 115571</strain>
    </source>
</reference>
<dbReference type="InterPro" id="IPR017927">
    <property type="entry name" value="FAD-bd_FR_type"/>
</dbReference>
<proteinExistence type="inferred from homology"/>
<evidence type="ECO:0000313" key="13">
    <source>
        <dbReference type="EMBL" id="PYI23140.1"/>
    </source>
</evidence>
<sequence>MLALGGLILFIVYNTSLVASSSLPKNERCVTAIYTAYGYITFAADPDVGFWETRCHNPLEVTSIYASSDIYCRPAEREAGIAQLERSCREYGDVDLIPRERLAVNLTRDALRRMPVVKYLEIPRKHPVNTPVLLAPSHYDIVFNTIDTWEFEVWTHYAYGLAGYGFWLCILSSGILQRLVHHILQSQVVQTTYRSSSGLRRLCLPLQNLRHWIQVYLVVPHPLRSHSRKLLWWTFPTRLDAIVVLLFWALSIAVCTVSYRLIPDNIYWPDKQSQLLRYAADRTGIMSFANIPLLWLFAGRNNIFIWATGWSFATFNLFHRHVAWIATTQAVAHTFLYLFIMYERGRLLKKLTKPYLLWGTGIIPHRLTFVRATILMVLLLPLAIQWFRHRSYELFLIIHIIFSVGLLVGCFYHTIIFSDHEYWAYLWPAVAIWAADRALRVIRLIYCNIHVRVNAGNSIQYSRSIASYDAVADVIRLKVTPGSKLVCPTPGQYYYLYQPFRLTGWESHPFTLGHWFYEADYKDASPTPPLTKGDHTIDVTQVPLLSDSSSESTSAEAIQLKRDAPRGLRLVFWIRPYDGWTRKLRDQCIRSPTQSIDSTILLEGPYGDQFPLWNYESVLLIAGGTGIAAIIPYIHGHLLRTSEDPDQVSTQIRDMQLVWVARQTAFIRQLAARELAPALIRDDFRASFYATAKQTPHAPDRFESMDELDIAQGRPNVESLVLAHAHAAQLSESSVAVLVCGPAALADQTRAAVCLALQRGYRGIRYVEESFSW</sequence>
<evidence type="ECO:0000256" key="7">
    <source>
        <dbReference type="ARBA" id="ARBA00023065"/>
    </source>
</evidence>
<keyword evidence="4 10" id="KW-0812">Transmembrane</keyword>
<comment type="subcellular location">
    <subcellularLocation>
        <location evidence="1">Membrane</location>
        <topology evidence="1">Multi-pass membrane protein</topology>
    </subcellularLocation>
</comment>
<dbReference type="OMA" id="YDGWTRH"/>
<organism evidence="13 14">
    <name type="scientific">Aspergillus violaceofuscus (strain CBS 115571)</name>
    <dbReference type="NCBI Taxonomy" id="1450538"/>
    <lineage>
        <taxon>Eukaryota</taxon>
        <taxon>Fungi</taxon>
        <taxon>Dikarya</taxon>
        <taxon>Ascomycota</taxon>
        <taxon>Pezizomycotina</taxon>
        <taxon>Eurotiomycetes</taxon>
        <taxon>Eurotiomycetidae</taxon>
        <taxon>Eurotiales</taxon>
        <taxon>Aspergillaceae</taxon>
        <taxon>Aspergillus</taxon>
    </lineage>
</organism>
<evidence type="ECO:0000256" key="4">
    <source>
        <dbReference type="ARBA" id="ARBA00022692"/>
    </source>
</evidence>
<feature type="transmembrane region" description="Helical" evidence="10">
    <location>
        <begin position="394"/>
        <end position="416"/>
    </location>
</feature>
<feature type="transmembrane region" description="Helical" evidence="10">
    <location>
        <begin position="293"/>
        <end position="315"/>
    </location>
</feature>
<dbReference type="Gene3D" id="3.40.50.80">
    <property type="entry name" value="Nucleotide-binding domain of ferredoxin-NADP reductase (FNR) module"/>
    <property type="match status" value="1"/>
</dbReference>
<dbReference type="AlphaFoldDB" id="A0A2V5I3S2"/>
<keyword evidence="9" id="KW-0325">Glycoprotein</keyword>
<dbReference type="Proteomes" id="UP000249829">
    <property type="component" value="Unassembled WGS sequence"/>
</dbReference>
<dbReference type="InterPro" id="IPR013121">
    <property type="entry name" value="Fe_red_NAD-bd_6"/>
</dbReference>
<evidence type="ECO:0000256" key="10">
    <source>
        <dbReference type="SAM" id="Phobius"/>
    </source>
</evidence>
<keyword evidence="7" id="KW-0406">Ion transport</keyword>
<keyword evidence="8 10" id="KW-0472">Membrane</keyword>
<evidence type="ECO:0000256" key="2">
    <source>
        <dbReference type="ARBA" id="ARBA00006278"/>
    </source>
</evidence>
<feature type="transmembrane region" description="Helical" evidence="10">
    <location>
        <begin position="322"/>
        <end position="342"/>
    </location>
</feature>
<dbReference type="GO" id="GO:0000293">
    <property type="term" value="F:ferric-chelate reductase activity"/>
    <property type="evidence" value="ECO:0007669"/>
    <property type="project" value="TreeGrafter"/>
</dbReference>
<evidence type="ECO:0000256" key="1">
    <source>
        <dbReference type="ARBA" id="ARBA00004141"/>
    </source>
</evidence>
<evidence type="ECO:0000256" key="11">
    <source>
        <dbReference type="SAM" id="SignalP"/>
    </source>
</evidence>
<protein>
    <submittedName>
        <fullName evidence="13">Putative plasma membrane ferric-chelate reductase</fullName>
    </submittedName>
</protein>
<keyword evidence="3" id="KW-0813">Transport</keyword>
<evidence type="ECO:0000256" key="8">
    <source>
        <dbReference type="ARBA" id="ARBA00023136"/>
    </source>
</evidence>
<dbReference type="CDD" id="cd06186">
    <property type="entry name" value="NOX_Duox_like_FAD_NADP"/>
    <property type="match status" value="1"/>
</dbReference>
<dbReference type="SFLD" id="SFLDS00052">
    <property type="entry name" value="Ferric_Reductase_Domain"/>
    <property type="match status" value="1"/>
</dbReference>
<name>A0A2V5I3S2_ASPV1</name>
<comment type="similarity">
    <text evidence="2">Belongs to the ferric reductase (FRE) family.</text>
</comment>
<gene>
    <name evidence="13" type="ORF">BO99DRAFT_352387</name>
</gene>
<dbReference type="SUPFAM" id="SSF52343">
    <property type="entry name" value="Ferredoxin reductase-like, C-terminal NADP-linked domain"/>
    <property type="match status" value="1"/>
</dbReference>
<dbReference type="PANTHER" id="PTHR32361">
    <property type="entry name" value="FERRIC/CUPRIC REDUCTASE TRANSMEMBRANE COMPONENT"/>
    <property type="match status" value="1"/>
</dbReference>
<dbReference type="GO" id="GO:0006826">
    <property type="term" value="P:iron ion transport"/>
    <property type="evidence" value="ECO:0007669"/>
    <property type="project" value="TreeGrafter"/>
</dbReference>
<feature type="signal peptide" evidence="11">
    <location>
        <begin position="1"/>
        <end position="20"/>
    </location>
</feature>
<dbReference type="Pfam" id="PF08030">
    <property type="entry name" value="NAD_binding_6"/>
    <property type="match status" value="1"/>
</dbReference>
<dbReference type="Pfam" id="PF01794">
    <property type="entry name" value="Ferric_reduct"/>
    <property type="match status" value="1"/>
</dbReference>
<dbReference type="PROSITE" id="PS51384">
    <property type="entry name" value="FAD_FR"/>
    <property type="match status" value="1"/>
</dbReference>
<keyword evidence="14" id="KW-1185">Reference proteome</keyword>
<evidence type="ECO:0000313" key="14">
    <source>
        <dbReference type="Proteomes" id="UP000249829"/>
    </source>
</evidence>
<evidence type="ECO:0000256" key="6">
    <source>
        <dbReference type="ARBA" id="ARBA00023002"/>
    </source>
</evidence>
<dbReference type="InterPro" id="IPR051410">
    <property type="entry name" value="Ferric/Cupric_Reductase"/>
</dbReference>